<dbReference type="Gene3D" id="3.40.1580.10">
    <property type="entry name" value="SMI1/KNR4-like"/>
    <property type="match status" value="1"/>
</dbReference>
<dbReference type="InterPro" id="IPR051873">
    <property type="entry name" value="KNR4/SMI1_regulator"/>
</dbReference>
<dbReference type="Pfam" id="PF09346">
    <property type="entry name" value="SMI1_KNR4"/>
    <property type="match status" value="1"/>
</dbReference>
<dbReference type="InterPro" id="IPR037883">
    <property type="entry name" value="Knr4/Smi1-like_sf"/>
</dbReference>
<evidence type="ECO:0000256" key="1">
    <source>
        <dbReference type="SAM" id="SignalP"/>
    </source>
</evidence>
<keyword evidence="1" id="KW-0732">Signal</keyword>
<protein>
    <submittedName>
        <fullName evidence="3">SMI1/KNR4 family protein</fullName>
    </submittedName>
</protein>
<dbReference type="RefSeq" id="WP_224612590.1">
    <property type="nucleotide sequence ID" value="NZ_JAIQXV010000029.1"/>
</dbReference>
<dbReference type="InterPro" id="IPR018958">
    <property type="entry name" value="Knr4/Smi1-like_dom"/>
</dbReference>
<reference evidence="4" key="1">
    <citation type="journal article" date="2019" name="Int. J. Syst. Evol. Microbiol.">
        <title>The Global Catalogue of Microorganisms (GCM) 10K type strain sequencing project: providing services to taxonomists for standard genome sequencing and annotation.</title>
        <authorList>
            <consortium name="The Broad Institute Genomics Platform"/>
            <consortium name="The Broad Institute Genome Sequencing Center for Infectious Disease"/>
            <person name="Wu L."/>
            <person name="Ma J."/>
        </authorList>
    </citation>
    <scope>NUCLEOTIDE SEQUENCE [LARGE SCALE GENOMIC DNA]</scope>
    <source>
        <strain evidence="4">CCUG 63830</strain>
    </source>
</reference>
<sequence length="195" mass="20154">MSPSAFAAALQARVPALAAPLRPPASPADFQAAEAALGRPLPAPVRDAYSTHDGQDGVVPGVMFGMTWLPLRRAVQEHATWMDLAQDDTSLTSEPEGAIKAVSFSRGWLPFATDGAGNGLAVDLDPGAAGTTGQVITYGPDETTHRVVSPDLGAFLGWAARAAQAGDLSLHGDDAQFQGASSFLDALRQLPLPLA</sequence>
<accession>A0ABW1ZQS1</accession>
<dbReference type="Proteomes" id="UP001596317">
    <property type="component" value="Unassembled WGS sequence"/>
</dbReference>
<dbReference type="SMART" id="SM00860">
    <property type="entry name" value="SMI1_KNR4"/>
    <property type="match status" value="1"/>
</dbReference>
<dbReference type="EMBL" id="JBHSWB010000002">
    <property type="protein sequence ID" value="MFC6663003.1"/>
    <property type="molecule type" value="Genomic_DNA"/>
</dbReference>
<evidence type="ECO:0000313" key="4">
    <source>
        <dbReference type="Proteomes" id="UP001596317"/>
    </source>
</evidence>
<comment type="caution">
    <text evidence="3">The sequence shown here is derived from an EMBL/GenBank/DDBJ whole genome shotgun (WGS) entry which is preliminary data.</text>
</comment>
<dbReference type="PANTHER" id="PTHR47432">
    <property type="entry name" value="CELL WALL ASSEMBLY REGULATOR SMI1"/>
    <property type="match status" value="1"/>
</dbReference>
<dbReference type="SUPFAM" id="SSF160631">
    <property type="entry name" value="SMI1/KNR4-like"/>
    <property type="match status" value="1"/>
</dbReference>
<organism evidence="3 4">
    <name type="scientific">Deinococcus multiflagellatus</name>
    <dbReference type="NCBI Taxonomy" id="1656887"/>
    <lineage>
        <taxon>Bacteria</taxon>
        <taxon>Thermotogati</taxon>
        <taxon>Deinococcota</taxon>
        <taxon>Deinococci</taxon>
        <taxon>Deinococcales</taxon>
        <taxon>Deinococcaceae</taxon>
        <taxon>Deinococcus</taxon>
    </lineage>
</organism>
<dbReference type="PANTHER" id="PTHR47432:SF1">
    <property type="entry name" value="CELL WALL ASSEMBLY REGULATOR SMI1"/>
    <property type="match status" value="1"/>
</dbReference>
<keyword evidence="4" id="KW-1185">Reference proteome</keyword>
<gene>
    <name evidence="3" type="ORF">ACFP90_23445</name>
</gene>
<feature type="domain" description="Knr4/Smi1-like" evidence="2">
    <location>
        <begin position="24"/>
        <end position="189"/>
    </location>
</feature>
<name>A0ABW1ZQS1_9DEIO</name>
<proteinExistence type="predicted"/>
<feature type="chain" id="PRO_5045771649" evidence="1">
    <location>
        <begin position="19"/>
        <end position="195"/>
    </location>
</feature>
<evidence type="ECO:0000313" key="3">
    <source>
        <dbReference type="EMBL" id="MFC6663003.1"/>
    </source>
</evidence>
<feature type="signal peptide" evidence="1">
    <location>
        <begin position="1"/>
        <end position="18"/>
    </location>
</feature>
<evidence type="ECO:0000259" key="2">
    <source>
        <dbReference type="SMART" id="SM00860"/>
    </source>
</evidence>